<feature type="transmembrane region" description="Helical" evidence="1">
    <location>
        <begin position="134"/>
        <end position="153"/>
    </location>
</feature>
<dbReference type="EMBL" id="CAJNOK010022057">
    <property type="protein sequence ID" value="CAF1342057.1"/>
    <property type="molecule type" value="Genomic_DNA"/>
</dbReference>
<protein>
    <recommendedName>
        <fullName evidence="5">DUF1772 domain-containing protein</fullName>
    </recommendedName>
</protein>
<gene>
    <name evidence="2" type="ORF">OVA965_LOCUS30389</name>
    <name evidence="3" type="ORF">TMI583_LOCUS31189</name>
</gene>
<comment type="caution">
    <text evidence="2">The sequence shown here is derived from an EMBL/GenBank/DDBJ whole genome shotgun (WGS) entry which is preliminary data.</text>
</comment>
<dbReference type="Proteomes" id="UP000677228">
    <property type="component" value="Unassembled WGS sequence"/>
</dbReference>
<dbReference type="Proteomes" id="UP000682733">
    <property type="component" value="Unassembled WGS sequence"/>
</dbReference>
<dbReference type="Pfam" id="PF08592">
    <property type="entry name" value="Anthrone_oxy"/>
    <property type="match status" value="1"/>
</dbReference>
<keyword evidence="1" id="KW-0472">Membrane</keyword>
<dbReference type="InterPro" id="IPR013901">
    <property type="entry name" value="Anthrone_oxy"/>
</dbReference>
<dbReference type="PANTHER" id="PTHR36535:SF1">
    <property type="entry name" value="DUF1772 DOMAIN-CONTAINING PROTEIN"/>
    <property type="match status" value="1"/>
</dbReference>
<evidence type="ECO:0008006" key="5">
    <source>
        <dbReference type="Google" id="ProtNLM"/>
    </source>
</evidence>
<feature type="transmembrane region" description="Helical" evidence="1">
    <location>
        <begin position="83"/>
        <end position="103"/>
    </location>
</feature>
<keyword evidence="1" id="KW-1133">Transmembrane helix</keyword>
<dbReference type="EMBL" id="CAJOBA010043685">
    <property type="protein sequence ID" value="CAF4153199.1"/>
    <property type="molecule type" value="Genomic_DNA"/>
</dbReference>
<evidence type="ECO:0000313" key="2">
    <source>
        <dbReference type="EMBL" id="CAF1342057.1"/>
    </source>
</evidence>
<evidence type="ECO:0000313" key="3">
    <source>
        <dbReference type="EMBL" id="CAF4153199.1"/>
    </source>
</evidence>
<reference evidence="2" key="1">
    <citation type="submission" date="2021-02" db="EMBL/GenBank/DDBJ databases">
        <authorList>
            <person name="Nowell W R."/>
        </authorList>
    </citation>
    <scope>NUCLEOTIDE SEQUENCE</scope>
</reference>
<feature type="transmembrane region" description="Helical" evidence="1">
    <location>
        <begin position="48"/>
        <end position="71"/>
    </location>
</feature>
<sequence length="155" mass="17517">MSILNNLGLIATISGGLIAGSTLYFTNVEAPSVMRLGVEEYWRYIPLMYYRAVTQFVSLLSISGLSAFGHVYYHGKNLQSKNIWLTAGSIMIGIMPYTIIFMMPTLKIIRQKEENIVYSLETKKNLINKLTRLHLLRTIGSCVAFSLMVYCIAKH</sequence>
<dbReference type="PANTHER" id="PTHR36535">
    <property type="entry name" value="YALI0E30327P"/>
    <property type="match status" value="1"/>
</dbReference>
<evidence type="ECO:0000256" key="1">
    <source>
        <dbReference type="SAM" id="Phobius"/>
    </source>
</evidence>
<organism evidence="2 4">
    <name type="scientific">Didymodactylos carnosus</name>
    <dbReference type="NCBI Taxonomy" id="1234261"/>
    <lineage>
        <taxon>Eukaryota</taxon>
        <taxon>Metazoa</taxon>
        <taxon>Spiralia</taxon>
        <taxon>Gnathifera</taxon>
        <taxon>Rotifera</taxon>
        <taxon>Eurotatoria</taxon>
        <taxon>Bdelloidea</taxon>
        <taxon>Philodinida</taxon>
        <taxon>Philodinidae</taxon>
        <taxon>Didymodactylos</taxon>
    </lineage>
</organism>
<dbReference type="AlphaFoldDB" id="A0A8S2F3C8"/>
<proteinExistence type="predicted"/>
<name>A0A8S2F3C8_9BILA</name>
<feature type="transmembrane region" description="Helical" evidence="1">
    <location>
        <begin position="7"/>
        <end position="28"/>
    </location>
</feature>
<accession>A0A8S2F3C8</accession>
<evidence type="ECO:0000313" key="4">
    <source>
        <dbReference type="Proteomes" id="UP000677228"/>
    </source>
</evidence>
<keyword evidence="1" id="KW-0812">Transmembrane</keyword>